<evidence type="ECO:0000313" key="3">
    <source>
        <dbReference type="WBParaSite" id="Csp11.Scaffold630.g19237.t1"/>
    </source>
</evidence>
<protein>
    <submittedName>
        <fullName evidence="3">FBA_2 domain-containing protein</fullName>
    </submittedName>
</protein>
<dbReference type="eggNOG" id="ENOG502TKI0">
    <property type="taxonomic scope" value="Eukaryota"/>
</dbReference>
<dbReference type="AlphaFoldDB" id="A0A1I7UTN3"/>
<feature type="domain" description="Sdz-33 F-box" evidence="1">
    <location>
        <begin position="87"/>
        <end position="142"/>
    </location>
</feature>
<dbReference type="InterPro" id="IPR012885">
    <property type="entry name" value="F-box_Sdz-33"/>
</dbReference>
<reference evidence="3" key="1">
    <citation type="submission" date="2016-11" db="UniProtKB">
        <authorList>
            <consortium name="WormBaseParasite"/>
        </authorList>
    </citation>
    <scope>IDENTIFICATION</scope>
</reference>
<accession>A0A1I7UTN3</accession>
<proteinExistence type="predicted"/>
<organism evidence="2 3">
    <name type="scientific">Caenorhabditis tropicalis</name>
    <dbReference type="NCBI Taxonomy" id="1561998"/>
    <lineage>
        <taxon>Eukaryota</taxon>
        <taxon>Metazoa</taxon>
        <taxon>Ecdysozoa</taxon>
        <taxon>Nematoda</taxon>
        <taxon>Chromadorea</taxon>
        <taxon>Rhabditida</taxon>
        <taxon>Rhabditina</taxon>
        <taxon>Rhabditomorpha</taxon>
        <taxon>Rhabditoidea</taxon>
        <taxon>Rhabditidae</taxon>
        <taxon>Peloderinae</taxon>
        <taxon>Caenorhabditis</taxon>
    </lineage>
</organism>
<sequence>MLAHHLLDTFKKTFIHISFSDKTQPAWALRFMKMLNKRQASIRSFRYYIPSDSSEFIPRILDECTEVTDTIWISADFPDDFNYVSPRPFKATELHVGKTGNWMNLENFVNCRQIEIHSYKTLNWTPQSWNKFFRNWINSDAQLEDLRCEKIEESDFPLMVDGLSDEGIKHSEYYEWIEVKRRDGSEFVIGRTFNRVFIETRVKHLEAWWRQ</sequence>
<dbReference type="Proteomes" id="UP000095282">
    <property type="component" value="Unplaced"/>
</dbReference>
<dbReference type="Pfam" id="PF07735">
    <property type="entry name" value="FBA_2"/>
    <property type="match status" value="1"/>
</dbReference>
<evidence type="ECO:0000259" key="1">
    <source>
        <dbReference type="Pfam" id="PF07735"/>
    </source>
</evidence>
<evidence type="ECO:0000313" key="2">
    <source>
        <dbReference type="Proteomes" id="UP000095282"/>
    </source>
</evidence>
<dbReference type="WBParaSite" id="Csp11.Scaffold630.g19237.t1">
    <property type="protein sequence ID" value="Csp11.Scaffold630.g19237.t1"/>
    <property type="gene ID" value="Csp11.Scaffold630.g19237"/>
</dbReference>
<name>A0A1I7UTN3_9PELO</name>
<keyword evidence="2" id="KW-1185">Reference proteome</keyword>